<proteinExistence type="predicted"/>
<reference evidence="1" key="1">
    <citation type="journal article" date="2021" name="Proc. Natl. Acad. Sci. U.S.A.">
        <title>A Catalog of Tens of Thousands of Viruses from Human Metagenomes Reveals Hidden Associations with Chronic Diseases.</title>
        <authorList>
            <person name="Tisza M.J."/>
            <person name="Buck C.B."/>
        </authorList>
    </citation>
    <scope>NUCLEOTIDE SEQUENCE</scope>
    <source>
        <strain evidence="1">Ctksc2</strain>
    </source>
</reference>
<organism evidence="1">
    <name type="scientific">Siphoviridae sp. ctksc2</name>
    <dbReference type="NCBI Taxonomy" id="2825645"/>
    <lineage>
        <taxon>Viruses</taxon>
        <taxon>Duplodnaviria</taxon>
        <taxon>Heunggongvirae</taxon>
        <taxon>Uroviricota</taxon>
        <taxon>Caudoviricetes</taxon>
    </lineage>
</organism>
<protein>
    <submittedName>
        <fullName evidence="1">Uncharacterized protein</fullName>
    </submittedName>
</protein>
<accession>A0A8S5URQ8</accession>
<dbReference type="EMBL" id="BK016127">
    <property type="protein sequence ID" value="DAF97184.1"/>
    <property type="molecule type" value="Genomic_DNA"/>
</dbReference>
<sequence length="51" mass="5554">MDLSACRRRVSVRRGMPVEVDRERMVMCCCSLSSRRTAAAAALRPASGLVA</sequence>
<evidence type="ECO:0000313" key="1">
    <source>
        <dbReference type="EMBL" id="DAF97184.1"/>
    </source>
</evidence>
<name>A0A8S5URQ8_9CAUD</name>